<dbReference type="SUPFAM" id="SSF81606">
    <property type="entry name" value="PP2C-like"/>
    <property type="match status" value="1"/>
</dbReference>
<gene>
    <name evidence="4" type="ORF">EWH70_07140</name>
</gene>
<keyword evidence="1" id="KW-0378">Hydrolase</keyword>
<dbReference type="GO" id="GO:0016791">
    <property type="term" value="F:phosphatase activity"/>
    <property type="evidence" value="ECO:0007669"/>
    <property type="project" value="TreeGrafter"/>
</dbReference>
<evidence type="ECO:0000256" key="1">
    <source>
        <dbReference type="ARBA" id="ARBA00022801"/>
    </source>
</evidence>
<dbReference type="InterPro" id="IPR052016">
    <property type="entry name" value="Bact_Sigma-Reg"/>
</dbReference>
<feature type="domain" description="GAF" evidence="2">
    <location>
        <begin position="26"/>
        <end position="171"/>
    </location>
</feature>
<dbReference type="PANTHER" id="PTHR43156:SF2">
    <property type="entry name" value="STAGE II SPORULATION PROTEIN E"/>
    <property type="match status" value="1"/>
</dbReference>
<name>A0A4Q7JCB6_9PSEU</name>
<dbReference type="Gene3D" id="3.30.450.40">
    <property type="match status" value="1"/>
</dbReference>
<sequence length="405" mass="42875">MSEPADRDERLRTLEAVTDSALGHLDLDTLLERLLNRLRDLLGVDTATVLQYEPSAEQLVAVAAAGLEEEVFQGVRVPVGAGFAGRVAALREPVTVDHVDSTTVVNPLLWEKGLKTLLGAPMLVGGDLIGVVHIGSLKQREFTAGDVELLELVAGRLALAMQAEATTAERAAASALQRSLLPGRLPSIDDMEFAARYVPGAKAAVGGDWYDLFPLPGDRLGIVIGDVAGHGLQAAVVMGRLRSALRAYALDGDDPGEVLGKLDRKAGHFEHGVMATVGYGVIDPAHDRLRLSLGGHLPPVLATTGGAELVPAEPDPPIGLWREPMPRHTTEVALPPDSVLAFYTDGLVERRHIPLDDGLERLRGALLVDRAETVCARAMSVMVGNAAPEDDVALIVARRLGVTAG</sequence>
<dbReference type="InterPro" id="IPR003018">
    <property type="entry name" value="GAF"/>
</dbReference>
<dbReference type="PANTHER" id="PTHR43156">
    <property type="entry name" value="STAGE II SPORULATION PROTEIN E-RELATED"/>
    <property type="match status" value="1"/>
</dbReference>
<keyword evidence="5" id="KW-1185">Reference proteome</keyword>
<dbReference type="Pfam" id="PF13185">
    <property type="entry name" value="GAF_2"/>
    <property type="match status" value="1"/>
</dbReference>
<organism evidence="4 5">
    <name type="scientific">Amycolatopsis suaedae</name>
    <dbReference type="NCBI Taxonomy" id="2510978"/>
    <lineage>
        <taxon>Bacteria</taxon>
        <taxon>Bacillati</taxon>
        <taxon>Actinomycetota</taxon>
        <taxon>Actinomycetes</taxon>
        <taxon>Pseudonocardiales</taxon>
        <taxon>Pseudonocardiaceae</taxon>
        <taxon>Amycolatopsis</taxon>
    </lineage>
</organism>
<feature type="domain" description="PPM-type phosphatase" evidence="3">
    <location>
        <begin position="188"/>
        <end position="399"/>
    </location>
</feature>
<proteinExistence type="predicted"/>
<dbReference type="EMBL" id="SFCC01000003">
    <property type="protein sequence ID" value="RZQ64662.1"/>
    <property type="molecule type" value="Genomic_DNA"/>
</dbReference>
<dbReference type="OrthoDB" id="118142at2"/>
<dbReference type="Proteomes" id="UP000292003">
    <property type="component" value="Unassembled WGS sequence"/>
</dbReference>
<dbReference type="RefSeq" id="WP_130474461.1">
    <property type="nucleotide sequence ID" value="NZ_SFCC01000003.1"/>
</dbReference>
<accession>A0A4Q7JCB6</accession>
<protein>
    <submittedName>
        <fullName evidence="4">GAF domain-containing protein</fullName>
    </submittedName>
</protein>
<evidence type="ECO:0000259" key="2">
    <source>
        <dbReference type="SMART" id="SM00065"/>
    </source>
</evidence>
<dbReference type="InterPro" id="IPR001932">
    <property type="entry name" value="PPM-type_phosphatase-like_dom"/>
</dbReference>
<comment type="caution">
    <text evidence="4">The sequence shown here is derived from an EMBL/GenBank/DDBJ whole genome shotgun (WGS) entry which is preliminary data.</text>
</comment>
<evidence type="ECO:0000259" key="3">
    <source>
        <dbReference type="SMART" id="SM00331"/>
    </source>
</evidence>
<evidence type="ECO:0000313" key="4">
    <source>
        <dbReference type="EMBL" id="RZQ64662.1"/>
    </source>
</evidence>
<dbReference type="InterPro" id="IPR036457">
    <property type="entry name" value="PPM-type-like_dom_sf"/>
</dbReference>
<dbReference type="Pfam" id="PF07228">
    <property type="entry name" value="SpoIIE"/>
    <property type="match status" value="1"/>
</dbReference>
<dbReference type="InterPro" id="IPR029016">
    <property type="entry name" value="GAF-like_dom_sf"/>
</dbReference>
<reference evidence="4 5" key="1">
    <citation type="submission" date="2019-02" db="EMBL/GenBank/DDBJ databases">
        <title>Draft genome sequence of Amycolatopsis sp. 8-3EHSu isolated from roots of Suaeda maritima.</title>
        <authorList>
            <person name="Duangmal K."/>
            <person name="Chantavorakit T."/>
        </authorList>
    </citation>
    <scope>NUCLEOTIDE SEQUENCE [LARGE SCALE GENOMIC DNA]</scope>
    <source>
        <strain evidence="4 5">8-3EHSu</strain>
    </source>
</reference>
<dbReference type="SMART" id="SM00331">
    <property type="entry name" value="PP2C_SIG"/>
    <property type="match status" value="1"/>
</dbReference>
<dbReference type="SUPFAM" id="SSF55781">
    <property type="entry name" value="GAF domain-like"/>
    <property type="match status" value="1"/>
</dbReference>
<dbReference type="AlphaFoldDB" id="A0A4Q7JCB6"/>
<evidence type="ECO:0000313" key="5">
    <source>
        <dbReference type="Proteomes" id="UP000292003"/>
    </source>
</evidence>
<dbReference type="SMART" id="SM00065">
    <property type="entry name" value="GAF"/>
    <property type="match status" value="1"/>
</dbReference>
<dbReference type="Gene3D" id="3.60.40.10">
    <property type="entry name" value="PPM-type phosphatase domain"/>
    <property type="match status" value="1"/>
</dbReference>